<protein>
    <submittedName>
        <fullName evidence="2">Uncharacterized protein</fullName>
    </submittedName>
</protein>
<dbReference type="RefSeq" id="WP_147931142.1">
    <property type="nucleotide sequence ID" value="NZ_VOXD01000018.1"/>
</dbReference>
<feature type="transmembrane region" description="Helical" evidence="1">
    <location>
        <begin position="12"/>
        <end position="31"/>
    </location>
</feature>
<proteinExistence type="predicted"/>
<keyword evidence="1" id="KW-0472">Membrane</keyword>
<evidence type="ECO:0000313" key="3">
    <source>
        <dbReference type="Proteomes" id="UP000321907"/>
    </source>
</evidence>
<keyword evidence="1" id="KW-0812">Transmembrane</keyword>
<dbReference type="EMBL" id="VOXD01000018">
    <property type="protein sequence ID" value="TXF88934.1"/>
    <property type="molecule type" value="Genomic_DNA"/>
</dbReference>
<evidence type="ECO:0000313" key="2">
    <source>
        <dbReference type="EMBL" id="TXF88934.1"/>
    </source>
</evidence>
<feature type="transmembrane region" description="Helical" evidence="1">
    <location>
        <begin position="195"/>
        <end position="212"/>
    </location>
</feature>
<dbReference type="AlphaFoldDB" id="A0A5C7FN67"/>
<accession>A0A5C7FN67</accession>
<sequence>MSHFFLRSKHYVLFVPLFLTTLTTWIFQGMYSQSIQEWSTEAQMGGDFDFSGFDLADYNVYFYAFIGVMLLSLLTQVGWYRSVGQDLKRYLPDHLDLQDKTFKVTIPLQVITTFAIIAIYWYGWNWASDNLTALIDNEGIGSGTPQDFLMTMLKFLGMFSLVGIIGFAATIYNCYFAGKTLKSIEEGRPVKGGEVVGYVILSYFLVVGVWIMQPKINRLVETGSMDKAEDNEAW</sequence>
<keyword evidence="3" id="KW-1185">Reference proteome</keyword>
<feature type="transmembrane region" description="Helical" evidence="1">
    <location>
        <begin position="60"/>
        <end position="80"/>
    </location>
</feature>
<comment type="caution">
    <text evidence="2">The sequence shown here is derived from an EMBL/GenBank/DDBJ whole genome shotgun (WGS) entry which is preliminary data.</text>
</comment>
<organism evidence="2 3">
    <name type="scientific">Neolewinella aurantiaca</name>
    <dbReference type="NCBI Taxonomy" id="2602767"/>
    <lineage>
        <taxon>Bacteria</taxon>
        <taxon>Pseudomonadati</taxon>
        <taxon>Bacteroidota</taxon>
        <taxon>Saprospiria</taxon>
        <taxon>Saprospirales</taxon>
        <taxon>Lewinellaceae</taxon>
        <taxon>Neolewinella</taxon>
    </lineage>
</organism>
<name>A0A5C7FN67_9BACT</name>
<dbReference type="OrthoDB" id="1442756at2"/>
<gene>
    <name evidence="2" type="ORF">FUA23_12820</name>
</gene>
<reference evidence="2 3" key="1">
    <citation type="submission" date="2019-08" db="EMBL/GenBank/DDBJ databases">
        <title>Lewinella sp. strain SSH13 Genome sequencing and assembly.</title>
        <authorList>
            <person name="Kim I."/>
        </authorList>
    </citation>
    <scope>NUCLEOTIDE SEQUENCE [LARGE SCALE GENOMIC DNA]</scope>
    <source>
        <strain evidence="2 3">SSH13</strain>
    </source>
</reference>
<feature type="transmembrane region" description="Helical" evidence="1">
    <location>
        <begin position="155"/>
        <end position="175"/>
    </location>
</feature>
<evidence type="ECO:0000256" key="1">
    <source>
        <dbReference type="SAM" id="Phobius"/>
    </source>
</evidence>
<dbReference type="Proteomes" id="UP000321907">
    <property type="component" value="Unassembled WGS sequence"/>
</dbReference>
<keyword evidence="1" id="KW-1133">Transmembrane helix</keyword>
<feature type="transmembrane region" description="Helical" evidence="1">
    <location>
        <begin position="101"/>
        <end position="122"/>
    </location>
</feature>